<dbReference type="EMBL" id="VYGV01000006">
    <property type="protein sequence ID" value="NWF45432.1"/>
    <property type="molecule type" value="Genomic_DNA"/>
</dbReference>
<keyword evidence="2" id="KW-1185">Reference proteome</keyword>
<reference evidence="1 2" key="1">
    <citation type="submission" date="2019-09" db="EMBL/GenBank/DDBJ databases">
        <title>Hydrogenophaga aromatica sp. nov., isolated from a para-xylene-degrading enrichment culture.</title>
        <authorList>
            <person name="Tancsics A."/>
            <person name="Banerjee S."/>
        </authorList>
    </citation>
    <scope>NUCLEOTIDE SEQUENCE [LARGE SCALE GENOMIC DNA]</scope>
    <source>
        <strain evidence="1 2">D2P1</strain>
    </source>
</reference>
<evidence type="ECO:0000313" key="1">
    <source>
        <dbReference type="EMBL" id="NWF45432.1"/>
    </source>
</evidence>
<gene>
    <name evidence="1" type="ORF">F3K02_09255</name>
</gene>
<organism evidence="1 2">
    <name type="scientific">Hydrogenophaga aromaticivorans</name>
    <dbReference type="NCBI Taxonomy" id="2610898"/>
    <lineage>
        <taxon>Bacteria</taxon>
        <taxon>Pseudomonadati</taxon>
        <taxon>Pseudomonadota</taxon>
        <taxon>Betaproteobacteria</taxon>
        <taxon>Burkholderiales</taxon>
        <taxon>Comamonadaceae</taxon>
        <taxon>Hydrogenophaga</taxon>
    </lineage>
</organism>
<dbReference type="Proteomes" id="UP000545507">
    <property type="component" value="Unassembled WGS sequence"/>
</dbReference>
<comment type="caution">
    <text evidence="1">The sequence shown here is derived from an EMBL/GenBank/DDBJ whole genome shotgun (WGS) entry which is preliminary data.</text>
</comment>
<evidence type="ECO:0000313" key="2">
    <source>
        <dbReference type="Proteomes" id="UP000545507"/>
    </source>
</evidence>
<accession>A0A7Y8KXC0</accession>
<evidence type="ECO:0008006" key="3">
    <source>
        <dbReference type="Google" id="ProtNLM"/>
    </source>
</evidence>
<dbReference type="AlphaFoldDB" id="A0A7Y8KXC0"/>
<name>A0A7Y8KXC0_9BURK</name>
<dbReference type="RefSeq" id="WP_177135282.1">
    <property type="nucleotide sequence ID" value="NZ_VYGV01000006.1"/>
</dbReference>
<proteinExistence type="predicted"/>
<sequence>MTTEQDPNEIIKRGDLPKMLHVCSDTVRKMCKANKLPPYDVALSRKTSGWKRSTLVAHGVKV</sequence>
<protein>
    <recommendedName>
        <fullName evidence="3">DNA-binding protein</fullName>
    </recommendedName>
</protein>